<sequence length="343" mass="40891">MDFEQSIVQEVRSYKTRDEVVYKYKIGDLVYSLWKGQLWKAVILDISIKIHPNGWHPIYYIGYTNSQKNKNTSRHNCNRNYNEWKSESLIFDINEKTRQKSVEIQKTLKNVIKKDQLLFKKLIYNLNNIQEHNTSILKYSHMEDLWFNYTNRIYSILLEDNKEISSGKVVMLPKEPSVKQILNGYLKSIEDNYHKKSQRTKNVKINNNIDTRINKKVIVILLKMFNNILSKRLLYHIETYQLSYFDKYIKKEYSEIYGIEHLLRLFIKIPKIIGNVSFGNYNISSVDNYSSNCDKQTIDYIIVKSLRDDIINTINQIIKYIDINIDMFSIGRYKQVNVTTDEQ</sequence>
<dbReference type="InterPro" id="IPR038217">
    <property type="entry name" value="MRG_C_sf"/>
</dbReference>
<comment type="subcellular location">
    <subcellularLocation>
        <location evidence="1">Nucleus</location>
    </subcellularLocation>
</comment>
<dbReference type="InterPro" id="IPR008676">
    <property type="entry name" value="MRG"/>
</dbReference>
<dbReference type="PROSITE" id="PS51640">
    <property type="entry name" value="MRG"/>
    <property type="match status" value="1"/>
</dbReference>
<feature type="domain" description="MRG" evidence="6">
    <location>
        <begin position="147"/>
        <end position="287"/>
    </location>
</feature>
<evidence type="ECO:0000256" key="2">
    <source>
        <dbReference type="ARBA" id="ARBA00022853"/>
    </source>
</evidence>
<keyword evidence="8" id="KW-1185">Reference proteome</keyword>
<evidence type="ECO:0000256" key="3">
    <source>
        <dbReference type="ARBA" id="ARBA00023015"/>
    </source>
</evidence>
<keyword evidence="3" id="KW-0805">Transcription regulation</keyword>
<protein>
    <recommendedName>
        <fullName evidence="6">MRG domain-containing protein</fullName>
    </recommendedName>
</protein>
<accession>A0AAV9XYD2</accession>
<name>A0AAV9XYD2_9CRYT</name>
<keyword evidence="4" id="KW-0804">Transcription</keyword>
<dbReference type="GO" id="GO:0006355">
    <property type="term" value="P:regulation of DNA-templated transcription"/>
    <property type="evidence" value="ECO:0007669"/>
    <property type="project" value="InterPro"/>
</dbReference>
<dbReference type="GO" id="GO:0005634">
    <property type="term" value="C:nucleus"/>
    <property type="evidence" value="ECO:0007669"/>
    <property type="project" value="UniProtKB-SubCell"/>
</dbReference>
<dbReference type="InterPro" id="IPR026541">
    <property type="entry name" value="MRG_dom"/>
</dbReference>
<dbReference type="Proteomes" id="UP001311799">
    <property type="component" value="Unassembled WGS sequence"/>
</dbReference>
<evidence type="ECO:0000256" key="4">
    <source>
        <dbReference type="ARBA" id="ARBA00023163"/>
    </source>
</evidence>
<dbReference type="GO" id="GO:0006325">
    <property type="term" value="P:chromatin organization"/>
    <property type="evidence" value="ECO:0007669"/>
    <property type="project" value="UniProtKB-KW"/>
</dbReference>
<proteinExistence type="predicted"/>
<dbReference type="Gene3D" id="1.10.274.30">
    <property type="entry name" value="MRG domain"/>
    <property type="match status" value="1"/>
</dbReference>
<evidence type="ECO:0000256" key="5">
    <source>
        <dbReference type="ARBA" id="ARBA00023242"/>
    </source>
</evidence>
<organism evidence="7 8">
    <name type="scientific">Cryptosporidium xiaoi</name>
    <dbReference type="NCBI Taxonomy" id="659607"/>
    <lineage>
        <taxon>Eukaryota</taxon>
        <taxon>Sar</taxon>
        <taxon>Alveolata</taxon>
        <taxon>Apicomplexa</taxon>
        <taxon>Conoidasida</taxon>
        <taxon>Coccidia</taxon>
        <taxon>Eucoccidiorida</taxon>
        <taxon>Eimeriorina</taxon>
        <taxon>Cryptosporidiidae</taxon>
        <taxon>Cryptosporidium</taxon>
    </lineage>
</organism>
<dbReference type="EMBL" id="JAWDEY010000032">
    <property type="protein sequence ID" value="KAK6588515.1"/>
    <property type="molecule type" value="Genomic_DNA"/>
</dbReference>
<dbReference type="PANTHER" id="PTHR10880">
    <property type="entry name" value="MORTALITY FACTOR 4-LIKE PROTEIN"/>
    <property type="match status" value="1"/>
</dbReference>
<evidence type="ECO:0000259" key="6">
    <source>
        <dbReference type="Pfam" id="PF05712"/>
    </source>
</evidence>
<reference evidence="7 8" key="1">
    <citation type="submission" date="2023-10" db="EMBL/GenBank/DDBJ databases">
        <title>Comparative genomics analysis reveals potential genetic determinants of host preference in Cryptosporidium xiaoi.</title>
        <authorList>
            <person name="Xiao L."/>
            <person name="Li J."/>
        </authorList>
    </citation>
    <scope>NUCLEOTIDE SEQUENCE [LARGE SCALE GENOMIC DNA]</scope>
    <source>
        <strain evidence="7 8">52996</strain>
    </source>
</reference>
<evidence type="ECO:0000256" key="1">
    <source>
        <dbReference type="ARBA" id="ARBA00004123"/>
    </source>
</evidence>
<keyword evidence="5" id="KW-0539">Nucleus</keyword>
<dbReference type="PANTHER" id="PTHR10880:SF15">
    <property type="entry name" value="MSL COMPLEX SUBUNIT 3"/>
    <property type="match status" value="1"/>
</dbReference>
<dbReference type="GO" id="GO:0000123">
    <property type="term" value="C:histone acetyltransferase complex"/>
    <property type="evidence" value="ECO:0007669"/>
    <property type="project" value="TreeGrafter"/>
</dbReference>
<evidence type="ECO:0000313" key="7">
    <source>
        <dbReference type="EMBL" id="KAK6588515.1"/>
    </source>
</evidence>
<evidence type="ECO:0000313" key="8">
    <source>
        <dbReference type="Proteomes" id="UP001311799"/>
    </source>
</evidence>
<gene>
    <name evidence="7" type="ORF">RS030_4542</name>
</gene>
<comment type="caution">
    <text evidence="7">The sequence shown here is derived from an EMBL/GenBank/DDBJ whole genome shotgun (WGS) entry which is preliminary data.</text>
</comment>
<keyword evidence="2" id="KW-0156">Chromatin regulator</keyword>
<dbReference type="Pfam" id="PF05712">
    <property type="entry name" value="MRG"/>
    <property type="match status" value="1"/>
</dbReference>
<dbReference type="AlphaFoldDB" id="A0AAV9XYD2"/>